<name>A0A067NS52_PLEO1</name>
<feature type="region of interest" description="Disordered" evidence="5">
    <location>
        <begin position="451"/>
        <end position="472"/>
    </location>
</feature>
<dbReference type="Pfam" id="PF13432">
    <property type="entry name" value="TPR_16"/>
    <property type="match status" value="1"/>
</dbReference>
<feature type="repeat" description="TPR" evidence="3">
    <location>
        <begin position="287"/>
        <end position="320"/>
    </location>
</feature>
<evidence type="ECO:0000313" key="8">
    <source>
        <dbReference type="Proteomes" id="UP000027073"/>
    </source>
</evidence>
<dbReference type="InterPro" id="IPR011990">
    <property type="entry name" value="TPR-like_helical_dom_sf"/>
</dbReference>
<feature type="domain" description="J" evidence="6">
    <location>
        <begin position="399"/>
        <end position="460"/>
    </location>
</feature>
<feature type="region of interest" description="Disordered" evidence="5">
    <location>
        <begin position="1"/>
        <end position="57"/>
    </location>
</feature>
<dbReference type="HOGENOM" id="CLU_015935_3_0_1"/>
<dbReference type="PROSITE" id="PS00636">
    <property type="entry name" value="DNAJ_1"/>
    <property type="match status" value="1"/>
</dbReference>
<evidence type="ECO:0000256" key="4">
    <source>
        <dbReference type="SAM" id="Coils"/>
    </source>
</evidence>
<dbReference type="PANTHER" id="PTHR45188">
    <property type="entry name" value="DNAJ PROTEIN P58IPK HOMOLOG"/>
    <property type="match status" value="1"/>
</dbReference>
<feature type="coiled-coil region" evidence="4">
    <location>
        <begin position="350"/>
        <end position="398"/>
    </location>
</feature>
<dbReference type="PROSITE" id="PS50005">
    <property type="entry name" value="TPR"/>
    <property type="match status" value="3"/>
</dbReference>
<evidence type="ECO:0000259" key="6">
    <source>
        <dbReference type="PROSITE" id="PS50076"/>
    </source>
</evidence>
<dbReference type="OrthoDB" id="10250354at2759"/>
<feature type="repeat" description="TPR" evidence="3">
    <location>
        <begin position="241"/>
        <end position="274"/>
    </location>
</feature>
<dbReference type="Proteomes" id="UP000027073">
    <property type="component" value="Unassembled WGS sequence"/>
</dbReference>
<dbReference type="AlphaFoldDB" id="A0A067NS52"/>
<organism evidence="7 8">
    <name type="scientific">Pleurotus ostreatus (strain PC15)</name>
    <name type="common">Oyster mushroom</name>
    <dbReference type="NCBI Taxonomy" id="1137138"/>
    <lineage>
        <taxon>Eukaryota</taxon>
        <taxon>Fungi</taxon>
        <taxon>Dikarya</taxon>
        <taxon>Basidiomycota</taxon>
        <taxon>Agaricomycotina</taxon>
        <taxon>Agaricomycetes</taxon>
        <taxon>Agaricomycetidae</taxon>
        <taxon>Agaricales</taxon>
        <taxon>Pleurotineae</taxon>
        <taxon>Pleurotaceae</taxon>
        <taxon>Pleurotus</taxon>
    </lineage>
</organism>
<feature type="compositionally biased region" description="Gly residues" evidence="5">
    <location>
        <begin position="493"/>
        <end position="503"/>
    </location>
</feature>
<evidence type="ECO:0000256" key="1">
    <source>
        <dbReference type="ARBA" id="ARBA00022737"/>
    </source>
</evidence>
<dbReference type="CDD" id="cd06257">
    <property type="entry name" value="DnaJ"/>
    <property type="match status" value="1"/>
</dbReference>
<dbReference type="InterPro" id="IPR019734">
    <property type="entry name" value="TPR_rpt"/>
</dbReference>
<feature type="compositionally biased region" description="Basic residues" evidence="5">
    <location>
        <begin position="1"/>
        <end position="12"/>
    </location>
</feature>
<dbReference type="InterPro" id="IPR036869">
    <property type="entry name" value="J_dom_sf"/>
</dbReference>
<dbReference type="InParanoid" id="A0A067NS52"/>
<evidence type="ECO:0000256" key="3">
    <source>
        <dbReference type="PROSITE-ProRule" id="PRU00339"/>
    </source>
</evidence>
<protein>
    <recommendedName>
        <fullName evidence="6">J domain-containing protein</fullName>
    </recommendedName>
</protein>
<dbReference type="Pfam" id="PF00226">
    <property type="entry name" value="DnaJ"/>
    <property type="match status" value="1"/>
</dbReference>
<dbReference type="InterPro" id="IPR001623">
    <property type="entry name" value="DnaJ_domain"/>
</dbReference>
<gene>
    <name evidence="7" type="ORF">PLEOSDRAFT_1084349</name>
</gene>
<feature type="compositionally biased region" description="Polar residues" evidence="5">
    <location>
        <begin position="37"/>
        <end position="47"/>
    </location>
</feature>
<dbReference type="EMBL" id="KL198009">
    <property type="protein sequence ID" value="KDQ26461.1"/>
    <property type="molecule type" value="Genomic_DNA"/>
</dbReference>
<dbReference type="FunCoup" id="A0A067NS52">
    <property type="interactions" value="696"/>
</dbReference>
<accession>A0A067NS52</accession>
<dbReference type="Gene3D" id="1.25.40.10">
    <property type="entry name" value="Tetratricopeptide repeat domain"/>
    <property type="match status" value="1"/>
</dbReference>
<dbReference type="SMART" id="SM00028">
    <property type="entry name" value="TPR"/>
    <property type="match status" value="5"/>
</dbReference>
<dbReference type="SUPFAM" id="SSF48452">
    <property type="entry name" value="TPR-like"/>
    <property type="match status" value="2"/>
</dbReference>
<evidence type="ECO:0000256" key="5">
    <source>
        <dbReference type="SAM" id="MobiDB-lite"/>
    </source>
</evidence>
<dbReference type="PROSITE" id="PS50076">
    <property type="entry name" value="DNAJ_2"/>
    <property type="match status" value="1"/>
</dbReference>
<keyword evidence="4" id="KW-0175">Coiled coil</keyword>
<dbReference type="SMART" id="SM00271">
    <property type="entry name" value="DnaJ"/>
    <property type="match status" value="1"/>
</dbReference>
<dbReference type="SUPFAM" id="SSF46565">
    <property type="entry name" value="Chaperone J-domain"/>
    <property type="match status" value="1"/>
</dbReference>
<evidence type="ECO:0000256" key="2">
    <source>
        <dbReference type="ARBA" id="ARBA00022803"/>
    </source>
</evidence>
<dbReference type="PRINTS" id="PR00625">
    <property type="entry name" value="JDOMAIN"/>
</dbReference>
<feature type="region of interest" description="Disordered" evidence="5">
    <location>
        <begin position="493"/>
        <end position="520"/>
    </location>
</feature>
<dbReference type="InterPro" id="IPR018253">
    <property type="entry name" value="DnaJ_domain_CS"/>
</dbReference>
<sequence>MTNKKNKQRKRPAASSDAAAGNEGSSSPSTDAGDLNRSGQSPEASTSPPLPTTEPAQEDPIALAEKTKERGNVAFKEKRFAEAVELYTSAIASYMAMKRFRPALQDCQVALALQSSTLPPPSKTLIRLAKCQLALGLVEPALSTLRPVISSEPSNVAAKQLQRQITQLGSHLKTFEKSRADRNWGMARLALDKCFQGIEGEGGEVPADWRLWKTELELARGALEVASGSANDALRLNPNSPDILALRGLILFISGKLPQALQHVQSALRLDPDHPRAQKLRKRVKDIERLKEEGNVLFKQGSLEPAIEKYTEALELERYQEALEDTNVSIELNDSAFKVYRTRARINLGLEAFEEAVRDFKRAIELANTDGLTGPSDVRSLQNELRKAEVALKQSKTKDYYGILGVKRDCTEIEIKKAYRMQSLKHHPDKGGDEEKFKLVVEAHAVLSDPRRRQRYDMGEDDEPSGGDQFNGGFAHMDISELLAQFGGGGGGGGGFPSGGFHSGHSHGGGRQRYSQGYPF</sequence>
<proteinExistence type="predicted"/>
<keyword evidence="1" id="KW-0677">Repeat</keyword>
<feature type="repeat" description="TPR" evidence="3">
    <location>
        <begin position="337"/>
        <end position="370"/>
    </location>
</feature>
<dbReference type="VEuPathDB" id="FungiDB:PLEOSDRAFT_1084349"/>
<dbReference type="Gene3D" id="1.10.287.110">
    <property type="entry name" value="DnaJ domain"/>
    <property type="match status" value="1"/>
</dbReference>
<reference evidence="8" key="1">
    <citation type="journal article" date="2014" name="Proc. Natl. Acad. Sci. U.S.A.">
        <title>Extensive sampling of basidiomycete genomes demonstrates inadequacy of the white-rot/brown-rot paradigm for wood decay fungi.</title>
        <authorList>
            <person name="Riley R."/>
            <person name="Salamov A.A."/>
            <person name="Brown D.W."/>
            <person name="Nagy L.G."/>
            <person name="Floudas D."/>
            <person name="Held B.W."/>
            <person name="Levasseur A."/>
            <person name="Lombard V."/>
            <person name="Morin E."/>
            <person name="Otillar R."/>
            <person name="Lindquist E.A."/>
            <person name="Sun H."/>
            <person name="LaButti K.M."/>
            <person name="Schmutz J."/>
            <person name="Jabbour D."/>
            <person name="Luo H."/>
            <person name="Baker S.E."/>
            <person name="Pisabarro A.G."/>
            <person name="Walton J.D."/>
            <person name="Blanchette R.A."/>
            <person name="Henrissat B."/>
            <person name="Martin F."/>
            <person name="Cullen D."/>
            <person name="Hibbett D.S."/>
            <person name="Grigoriev I.V."/>
        </authorList>
    </citation>
    <scope>NUCLEOTIDE SEQUENCE [LARGE SCALE GENOMIC DNA]</scope>
    <source>
        <strain evidence="8">PC15</strain>
    </source>
</reference>
<keyword evidence="2 3" id="KW-0802">TPR repeat</keyword>
<evidence type="ECO:0000313" key="7">
    <source>
        <dbReference type="EMBL" id="KDQ26461.1"/>
    </source>
</evidence>
<dbReference type="STRING" id="1137138.A0A067NS52"/>
<dbReference type="PANTHER" id="PTHR45188:SF2">
    <property type="entry name" value="DNAJ HOMOLOG SUBFAMILY C MEMBER 7"/>
    <property type="match status" value="1"/>
</dbReference>